<dbReference type="SUPFAM" id="SSF55073">
    <property type="entry name" value="Nucleotide cyclase"/>
    <property type="match status" value="1"/>
</dbReference>
<dbReference type="SUPFAM" id="SSF49854">
    <property type="entry name" value="Spermadhesin, CUB domain"/>
    <property type="match status" value="2"/>
</dbReference>
<dbReference type="Gene3D" id="4.10.400.10">
    <property type="entry name" value="Low-density Lipoprotein Receptor"/>
    <property type="match status" value="1"/>
</dbReference>
<keyword evidence="7" id="KW-0812">Transmembrane</keyword>
<evidence type="ECO:0000313" key="9">
    <source>
        <dbReference type="EMBL" id="KAJ3644936.1"/>
    </source>
</evidence>
<dbReference type="InterPro" id="IPR036055">
    <property type="entry name" value="LDL_receptor-like_sf"/>
</dbReference>
<dbReference type="InterPro" id="IPR023415">
    <property type="entry name" value="LDLR_class-A_CS"/>
</dbReference>
<dbReference type="EMBL" id="JALNTZ010000007">
    <property type="protein sequence ID" value="KAJ3644936.1"/>
    <property type="molecule type" value="Genomic_DNA"/>
</dbReference>
<dbReference type="PROSITE" id="PS01209">
    <property type="entry name" value="LDLRA_1"/>
    <property type="match status" value="1"/>
</dbReference>
<feature type="domain" description="CUB" evidence="8">
    <location>
        <begin position="135"/>
        <end position="256"/>
    </location>
</feature>
<feature type="disulfide bond" evidence="6">
    <location>
        <begin position="278"/>
        <end position="296"/>
    </location>
</feature>
<protein>
    <recommendedName>
        <fullName evidence="8">CUB domain-containing protein</fullName>
    </recommendedName>
</protein>
<evidence type="ECO:0000313" key="10">
    <source>
        <dbReference type="Proteomes" id="UP001168821"/>
    </source>
</evidence>
<dbReference type="PROSITE" id="PS50068">
    <property type="entry name" value="LDLRA_2"/>
    <property type="match status" value="1"/>
</dbReference>
<dbReference type="Gene3D" id="3.30.70.1230">
    <property type="entry name" value="Nucleotide cyclase"/>
    <property type="match status" value="2"/>
</dbReference>
<dbReference type="CDD" id="cd00112">
    <property type="entry name" value="LDLa"/>
    <property type="match status" value="1"/>
</dbReference>
<dbReference type="InterPro" id="IPR035914">
    <property type="entry name" value="Sperma_CUB_dom_sf"/>
</dbReference>
<reference evidence="9" key="1">
    <citation type="journal article" date="2023" name="G3 (Bethesda)">
        <title>Whole genome assemblies of Zophobas morio and Tenebrio molitor.</title>
        <authorList>
            <person name="Kaur S."/>
            <person name="Stinson S.A."/>
            <person name="diCenzo G.C."/>
        </authorList>
    </citation>
    <scope>NUCLEOTIDE SEQUENCE</scope>
    <source>
        <strain evidence="9">QUZm001</strain>
    </source>
</reference>
<keyword evidence="7" id="KW-1133">Transmembrane helix</keyword>
<name>A0AA38HXW6_9CUCU</name>
<evidence type="ECO:0000256" key="4">
    <source>
        <dbReference type="ARBA" id="ARBA00023239"/>
    </source>
</evidence>
<organism evidence="9 10">
    <name type="scientific">Zophobas morio</name>
    <dbReference type="NCBI Taxonomy" id="2755281"/>
    <lineage>
        <taxon>Eukaryota</taxon>
        <taxon>Metazoa</taxon>
        <taxon>Ecdysozoa</taxon>
        <taxon>Arthropoda</taxon>
        <taxon>Hexapoda</taxon>
        <taxon>Insecta</taxon>
        <taxon>Pterygota</taxon>
        <taxon>Neoptera</taxon>
        <taxon>Endopterygota</taxon>
        <taxon>Coleoptera</taxon>
        <taxon>Polyphaga</taxon>
        <taxon>Cucujiformia</taxon>
        <taxon>Tenebrionidae</taxon>
        <taxon>Zophobas</taxon>
    </lineage>
</organism>
<comment type="caution">
    <text evidence="9">The sequence shown here is derived from an EMBL/GenBank/DDBJ whole genome shotgun (WGS) entry which is preliminary data.</text>
</comment>
<accession>A0AA38HXW6</accession>
<evidence type="ECO:0000256" key="6">
    <source>
        <dbReference type="PROSITE-ProRule" id="PRU00124"/>
    </source>
</evidence>
<evidence type="ECO:0000259" key="8">
    <source>
        <dbReference type="PROSITE" id="PS01180"/>
    </source>
</evidence>
<keyword evidence="10" id="KW-1185">Reference proteome</keyword>
<dbReference type="GO" id="GO:0004016">
    <property type="term" value="F:adenylate cyclase activity"/>
    <property type="evidence" value="ECO:0007669"/>
    <property type="project" value="TreeGrafter"/>
</dbReference>
<keyword evidence="3 6" id="KW-1015">Disulfide bond</keyword>
<dbReference type="SMART" id="SM00042">
    <property type="entry name" value="CUB"/>
    <property type="match status" value="2"/>
</dbReference>
<feature type="domain" description="CUB" evidence="8">
    <location>
        <begin position="44"/>
        <end position="121"/>
    </location>
</feature>
<dbReference type="PANTHER" id="PTHR16305">
    <property type="entry name" value="TESTICULAR SOLUBLE ADENYLYL CYCLASE"/>
    <property type="match status" value="1"/>
</dbReference>
<dbReference type="Gene3D" id="2.60.120.290">
    <property type="entry name" value="Spermadhesin, CUB domain"/>
    <property type="match status" value="2"/>
</dbReference>
<dbReference type="PANTHER" id="PTHR16305:SF28">
    <property type="entry name" value="GUANYLATE CYCLASE DOMAIN-CONTAINING PROTEIN"/>
    <property type="match status" value="1"/>
</dbReference>
<feature type="transmembrane region" description="Helical" evidence="7">
    <location>
        <begin position="318"/>
        <end position="341"/>
    </location>
</feature>
<dbReference type="CDD" id="cd00041">
    <property type="entry name" value="CUB"/>
    <property type="match status" value="2"/>
</dbReference>
<feature type="disulfide bond" evidence="6">
    <location>
        <begin position="271"/>
        <end position="283"/>
    </location>
</feature>
<dbReference type="InterPro" id="IPR000859">
    <property type="entry name" value="CUB_dom"/>
</dbReference>
<keyword evidence="1" id="KW-0547">Nucleotide-binding</keyword>
<proteinExistence type="predicted"/>
<keyword evidence="7" id="KW-0472">Membrane</keyword>
<evidence type="ECO:0000256" key="1">
    <source>
        <dbReference type="ARBA" id="ARBA00022741"/>
    </source>
</evidence>
<dbReference type="GO" id="GO:0005524">
    <property type="term" value="F:ATP binding"/>
    <property type="evidence" value="ECO:0007669"/>
    <property type="project" value="UniProtKB-KW"/>
</dbReference>
<evidence type="ECO:0000256" key="3">
    <source>
        <dbReference type="ARBA" id="ARBA00023157"/>
    </source>
</evidence>
<gene>
    <name evidence="9" type="ORF">Zmor_022633</name>
</gene>
<sequence length="699" mass="80508">MMLLTLEFTPADILHAIKKRILCIADENLPTSLDKSQTPANKIIRLDFRDYFEIEESSNCDNDFLEVRDGMHGYNTLLEKKFCGINEFPPIIQSSDRYLWIHFKSDENIEYRGFRAVFEYVDRPPGFPSPDKPLCQVKKENAEEGKISKSDDIPEEVRNFTERYRVATDCVWAITVKPNQKIQLQFEKFELDKPNECDNNFVQVFMNNTDMPNMEKKFCGSMADTVLSKKNVMFVRFFAVYNSTNKTHFEANYTAYRDIDKQSSDSGKDSCTEDEFSCEDATCISKKLRCNGVYNCRFRWDEDNCQSAQTLSLNDDHIIVIMVIFSLILAGMCFTFIFNCIKKLIRDHQTIQNHRHQDKNGTLVEVITFYGGEILKFSRDAFLALWKAPPNLRLFEIIHRVIVCALFIQHTLGCFDTEVNVLLKVKLAIACGNLTFAVIGNENYRHYVIVGQAINDVKSAERISVSGDVVIAPSAWGHLAEDNYEVTFGPEGHVKVWNCIYFPNQSAWKEYYADKSPVAHSLCVKHLEHRNQLHEKRRIDDATTDSKITEAFVASLPQRTSVKQASTRWIPNDLNPFIVRPVQSQVEEKQPIEYLTEMRQVTIQFINIVPTTSQESKLIPMVNKAFQTVCKIVSKMHGVVNKVSLFDKDCMILVLFGLRGIEHEVESQNALKWAFAIRKSIKKLTTVKCVNELLMEMKF</sequence>
<dbReference type="Pfam" id="PF00431">
    <property type="entry name" value="CUB"/>
    <property type="match status" value="2"/>
</dbReference>
<evidence type="ECO:0000256" key="5">
    <source>
        <dbReference type="PROSITE-ProRule" id="PRU00059"/>
    </source>
</evidence>
<dbReference type="SMART" id="SM00192">
    <property type="entry name" value="LDLa"/>
    <property type="match status" value="1"/>
</dbReference>
<dbReference type="Pfam" id="PF00057">
    <property type="entry name" value="Ldl_recept_a"/>
    <property type="match status" value="1"/>
</dbReference>
<keyword evidence="4" id="KW-0456">Lyase</keyword>
<keyword evidence="2" id="KW-0067">ATP-binding</keyword>
<comment type="caution">
    <text evidence="5">Lacks conserved residue(s) required for the propagation of feature annotation.</text>
</comment>
<dbReference type="InterPro" id="IPR002172">
    <property type="entry name" value="LDrepeatLR_classA_rpt"/>
</dbReference>
<dbReference type="PROSITE" id="PS01180">
    <property type="entry name" value="CUB"/>
    <property type="match status" value="2"/>
</dbReference>
<evidence type="ECO:0000256" key="2">
    <source>
        <dbReference type="ARBA" id="ARBA00022840"/>
    </source>
</evidence>
<dbReference type="AlphaFoldDB" id="A0AA38HXW6"/>
<feature type="disulfide bond" evidence="6">
    <location>
        <begin position="290"/>
        <end position="305"/>
    </location>
</feature>
<dbReference type="GO" id="GO:0005737">
    <property type="term" value="C:cytoplasm"/>
    <property type="evidence" value="ECO:0007669"/>
    <property type="project" value="TreeGrafter"/>
</dbReference>
<dbReference type="SUPFAM" id="SSF57424">
    <property type="entry name" value="LDL receptor-like module"/>
    <property type="match status" value="1"/>
</dbReference>
<dbReference type="InterPro" id="IPR029787">
    <property type="entry name" value="Nucleotide_cyclase"/>
</dbReference>
<dbReference type="Proteomes" id="UP001168821">
    <property type="component" value="Unassembled WGS sequence"/>
</dbReference>
<evidence type="ECO:0000256" key="7">
    <source>
        <dbReference type="SAM" id="Phobius"/>
    </source>
</evidence>